<protein>
    <recommendedName>
        <fullName evidence="3">RanBD1 domain-containing protein</fullName>
    </recommendedName>
</protein>
<dbReference type="InterPro" id="IPR000156">
    <property type="entry name" value="Ran_bind_dom"/>
</dbReference>
<comment type="caution">
    <text evidence="4">The sequence shown here is derived from an EMBL/GenBank/DDBJ whole genome shotgun (WGS) entry which is preliminary data.</text>
</comment>
<name>A0AAW0FXP5_9APHY</name>
<dbReference type="PANTHER" id="PTHR23138:SF142">
    <property type="entry name" value="RAN-BINDING PROTEIN 3B-RELATED"/>
    <property type="match status" value="1"/>
</dbReference>
<dbReference type="InterPro" id="IPR011993">
    <property type="entry name" value="PH-like_dom_sf"/>
</dbReference>
<dbReference type="AlphaFoldDB" id="A0AAW0FXP5"/>
<evidence type="ECO:0000259" key="3">
    <source>
        <dbReference type="PROSITE" id="PS50196"/>
    </source>
</evidence>
<dbReference type="PROSITE" id="PS50196">
    <property type="entry name" value="RANBD1"/>
    <property type="match status" value="1"/>
</dbReference>
<organism evidence="4 5">
    <name type="scientific">Cerrena zonata</name>
    <dbReference type="NCBI Taxonomy" id="2478898"/>
    <lineage>
        <taxon>Eukaryota</taxon>
        <taxon>Fungi</taxon>
        <taxon>Dikarya</taxon>
        <taxon>Basidiomycota</taxon>
        <taxon>Agaricomycotina</taxon>
        <taxon>Agaricomycetes</taxon>
        <taxon>Polyporales</taxon>
        <taxon>Cerrenaceae</taxon>
        <taxon>Cerrena</taxon>
    </lineage>
</organism>
<comment type="subcellular location">
    <subcellularLocation>
        <location evidence="1">Nucleus</location>
    </subcellularLocation>
</comment>
<dbReference type="EMBL" id="JASBNA010000019">
    <property type="protein sequence ID" value="KAK7685686.1"/>
    <property type="molecule type" value="Genomic_DNA"/>
</dbReference>
<dbReference type="SUPFAM" id="SSF50729">
    <property type="entry name" value="PH domain-like"/>
    <property type="match status" value="1"/>
</dbReference>
<gene>
    <name evidence="4" type="ORF">QCA50_011030</name>
</gene>
<evidence type="ECO:0000313" key="4">
    <source>
        <dbReference type="EMBL" id="KAK7685686.1"/>
    </source>
</evidence>
<dbReference type="SMART" id="SM00160">
    <property type="entry name" value="RanBD"/>
    <property type="match status" value="1"/>
</dbReference>
<keyword evidence="2" id="KW-0539">Nucleus</keyword>
<accession>A0AAW0FXP5</accession>
<dbReference type="InterPro" id="IPR045255">
    <property type="entry name" value="RanBP1-like"/>
</dbReference>
<dbReference type="Proteomes" id="UP001385951">
    <property type="component" value="Unassembled WGS sequence"/>
</dbReference>
<feature type="domain" description="RanBD1" evidence="3">
    <location>
        <begin position="3"/>
        <end position="87"/>
    </location>
</feature>
<reference evidence="4 5" key="1">
    <citation type="submission" date="2022-09" db="EMBL/GenBank/DDBJ databases">
        <authorList>
            <person name="Palmer J.M."/>
        </authorList>
    </citation>
    <scope>NUCLEOTIDE SEQUENCE [LARGE SCALE GENOMIC DNA]</scope>
    <source>
        <strain evidence="4 5">DSM 7382</strain>
    </source>
</reference>
<dbReference type="Gene3D" id="2.30.29.30">
    <property type="entry name" value="Pleckstrin-homology domain (PH domain)/Phosphotyrosine-binding domain (PTB)"/>
    <property type="match status" value="1"/>
</dbReference>
<dbReference type="Pfam" id="PF00638">
    <property type="entry name" value="Ran_BP1"/>
    <property type="match status" value="1"/>
</dbReference>
<keyword evidence="5" id="KW-1185">Reference proteome</keyword>
<proteinExistence type="predicted"/>
<dbReference type="PANTHER" id="PTHR23138">
    <property type="entry name" value="RAN BINDING PROTEIN"/>
    <property type="match status" value="1"/>
</dbReference>
<sequence length="134" mass="15190">MNGFEATNKVDVTEQEVVTGEEDEDTVYQVRGKLFTMSSQNTWKEKGTGQLKLNVRREDGEGARLLMRKEAVYTVLLNAPLFKGMSVLLAQDPRYLRFGVLENGVTRHYNFRVPSAKIAEELLEEINSHIPGDD</sequence>
<evidence type="ECO:0000256" key="2">
    <source>
        <dbReference type="ARBA" id="ARBA00023242"/>
    </source>
</evidence>
<evidence type="ECO:0000313" key="5">
    <source>
        <dbReference type="Proteomes" id="UP001385951"/>
    </source>
</evidence>
<evidence type="ECO:0000256" key="1">
    <source>
        <dbReference type="ARBA" id="ARBA00004123"/>
    </source>
</evidence>
<dbReference type="GO" id="GO:0005634">
    <property type="term" value="C:nucleus"/>
    <property type="evidence" value="ECO:0007669"/>
    <property type="project" value="UniProtKB-SubCell"/>
</dbReference>